<keyword evidence="2" id="KW-1185">Reference proteome</keyword>
<comment type="caution">
    <text evidence="1">The sequence shown here is derived from an EMBL/GenBank/DDBJ whole genome shotgun (WGS) entry which is preliminary data.</text>
</comment>
<dbReference type="Proteomes" id="UP001163324">
    <property type="component" value="Chromosome 2"/>
</dbReference>
<dbReference type="EMBL" id="CM047941">
    <property type="protein sequence ID" value="KAI9902947.1"/>
    <property type="molecule type" value="Genomic_DNA"/>
</dbReference>
<reference evidence="1" key="1">
    <citation type="submission" date="2022-10" db="EMBL/GenBank/DDBJ databases">
        <title>Complete Genome of Trichothecium roseum strain YXFP-22015, a Plant Pathogen Isolated from Citrus.</title>
        <authorList>
            <person name="Wang Y."/>
            <person name="Zhu L."/>
        </authorList>
    </citation>
    <scope>NUCLEOTIDE SEQUENCE</scope>
    <source>
        <strain evidence="1">YXFP-22015</strain>
    </source>
</reference>
<sequence length="160" mass="17504">MAAHADELARDGGDQPQLPIISVAKQNRINIWRDEVAAHTFPSLPSPPSSIASGNPPATPLSATASTSSTSTRSGISRGRRFLNKILRRGSKDEAMGRTEMYRSLLPSAEVTTPKTEKIIQLKALSSEHHNDKVLREKQERLERAARLLKEGVARDPDGM</sequence>
<evidence type="ECO:0000313" key="2">
    <source>
        <dbReference type="Proteomes" id="UP001163324"/>
    </source>
</evidence>
<protein>
    <submittedName>
        <fullName evidence="1">Uncharacterized protein</fullName>
    </submittedName>
</protein>
<accession>A0ACC0VAM5</accession>
<name>A0ACC0VAM5_9HYPO</name>
<organism evidence="1 2">
    <name type="scientific">Trichothecium roseum</name>
    <dbReference type="NCBI Taxonomy" id="47278"/>
    <lineage>
        <taxon>Eukaryota</taxon>
        <taxon>Fungi</taxon>
        <taxon>Dikarya</taxon>
        <taxon>Ascomycota</taxon>
        <taxon>Pezizomycotina</taxon>
        <taxon>Sordariomycetes</taxon>
        <taxon>Hypocreomycetidae</taxon>
        <taxon>Hypocreales</taxon>
        <taxon>Hypocreales incertae sedis</taxon>
        <taxon>Trichothecium</taxon>
    </lineage>
</organism>
<evidence type="ECO:0000313" key="1">
    <source>
        <dbReference type="EMBL" id="KAI9902947.1"/>
    </source>
</evidence>
<proteinExistence type="predicted"/>
<gene>
    <name evidence="1" type="ORF">N3K66_002299</name>
</gene>